<dbReference type="EMBL" id="NEQV01000009">
    <property type="protein sequence ID" value="PJL24037.1"/>
    <property type="molecule type" value="Genomic_DNA"/>
</dbReference>
<keyword evidence="1" id="KW-0472">Membrane</keyword>
<dbReference type="AlphaFoldDB" id="A0A2J0U500"/>
<evidence type="ECO:0000313" key="2">
    <source>
        <dbReference type="EMBL" id="PJL24037.1"/>
    </source>
</evidence>
<protein>
    <recommendedName>
        <fullName evidence="4">Transmembrane protein</fullName>
    </recommendedName>
</protein>
<organism evidence="2 3">
    <name type="scientific">Stenotrophomonas maltophilia</name>
    <name type="common">Pseudomonas maltophilia</name>
    <name type="synonym">Xanthomonas maltophilia</name>
    <dbReference type="NCBI Taxonomy" id="40324"/>
    <lineage>
        <taxon>Bacteria</taxon>
        <taxon>Pseudomonadati</taxon>
        <taxon>Pseudomonadota</taxon>
        <taxon>Gammaproteobacteria</taxon>
        <taxon>Lysobacterales</taxon>
        <taxon>Lysobacteraceae</taxon>
        <taxon>Stenotrophomonas</taxon>
        <taxon>Stenotrophomonas maltophilia group</taxon>
    </lineage>
</organism>
<dbReference type="Proteomes" id="UP000230167">
    <property type="component" value="Unassembled WGS sequence"/>
</dbReference>
<evidence type="ECO:0000313" key="3">
    <source>
        <dbReference type="Proteomes" id="UP000230167"/>
    </source>
</evidence>
<feature type="transmembrane region" description="Helical" evidence="1">
    <location>
        <begin position="127"/>
        <end position="148"/>
    </location>
</feature>
<evidence type="ECO:0000256" key="1">
    <source>
        <dbReference type="SAM" id="Phobius"/>
    </source>
</evidence>
<dbReference type="OrthoDB" id="10009163at2"/>
<name>A0A2J0U500_STEMA</name>
<sequence length="149" mass="15410">MISERERAGVLIRLFAALFLLLPGVALVASAYRHAHATAAAVVVFVAVHAALHMLAVWRGAASRPVPAPLRTLETHAAAVMFAATLMIITLSAAAARLSVTACAVLLVGALCQLSSLPTVAQRARHVLLALGSMLQFVALALLTLGVAC</sequence>
<comment type="caution">
    <text evidence="2">The sequence shown here is derived from an EMBL/GenBank/DDBJ whole genome shotgun (WGS) entry which is preliminary data.</text>
</comment>
<keyword evidence="1" id="KW-1133">Transmembrane helix</keyword>
<keyword evidence="1" id="KW-0812">Transmembrane</keyword>
<evidence type="ECO:0008006" key="4">
    <source>
        <dbReference type="Google" id="ProtNLM"/>
    </source>
</evidence>
<feature type="transmembrane region" description="Helical" evidence="1">
    <location>
        <begin position="12"/>
        <end position="32"/>
    </location>
</feature>
<proteinExistence type="predicted"/>
<feature type="transmembrane region" description="Helical" evidence="1">
    <location>
        <begin position="70"/>
        <end position="89"/>
    </location>
</feature>
<feature type="transmembrane region" description="Helical" evidence="1">
    <location>
        <begin position="38"/>
        <end position="58"/>
    </location>
</feature>
<accession>A0A2J0U500</accession>
<gene>
    <name evidence="2" type="ORF">B9Y64_20970</name>
</gene>
<reference evidence="2 3" key="1">
    <citation type="journal article" date="2017" name="Front. Microbiol.">
        <title>Double-Face Meets the Bacterial World: The Opportunistic Pathogen Stenotrophomonas maltophilia.</title>
        <authorList>
            <person name="Lira F."/>
            <person name="Berg G."/>
            <person name="Martinez J.L."/>
        </authorList>
    </citation>
    <scope>NUCLEOTIDE SEQUENCE [LARGE SCALE GENOMIC DNA]</scope>
    <source>
        <strain evidence="2 3">EA1</strain>
    </source>
</reference>